<feature type="compositionally biased region" description="Basic residues" evidence="1">
    <location>
        <begin position="1"/>
        <end position="13"/>
    </location>
</feature>
<evidence type="ECO:0000313" key="4">
    <source>
        <dbReference type="Proteomes" id="UP001372338"/>
    </source>
</evidence>
<evidence type="ECO:0000313" key="3">
    <source>
        <dbReference type="EMBL" id="KAK7257103.1"/>
    </source>
</evidence>
<organism evidence="3 4">
    <name type="scientific">Crotalaria pallida</name>
    <name type="common">Smooth rattlebox</name>
    <name type="synonym">Crotalaria striata</name>
    <dbReference type="NCBI Taxonomy" id="3830"/>
    <lineage>
        <taxon>Eukaryota</taxon>
        <taxon>Viridiplantae</taxon>
        <taxon>Streptophyta</taxon>
        <taxon>Embryophyta</taxon>
        <taxon>Tracheophyta</taxon>
        <taxon>Spermatophyta</taxon>
        <taxon>Magnoliopsida</taxon>
        <taxon>eudicotyledons</taxon>
        <taxon>Gunneridae</taxon>
        <taxon>Pentapetalae</taxon>
        <taxon>rosids</taxon>
        <taxon>fabids</taxon>
        <taxon>Fabales</taxon>
        <taxon>Fabaceae</taxon>
        <taxon>Papilionoideae</taxon>
        <taxon>50 kb inversion clade</taxon>
        <taxon>genistoids sensu lato</taxon>
        <taxon>core genistoids</taxon>
        <taxon>Crotalarieae</taxon>
        <taxon>Crotalaria</taxon>
    </lineage>
</organism>
<feature type="compositionally biased region" description="Acidic residues" evidence="1">
    <location>
        <begin position="180"/>
        <end position="190"/>
    </location>
</feature>
<dbReference type="AlphaFoldDB" id="A0AAN9ENI4"/>
<dbReference type="EMBL" id="JAYWIO010000006">
    <property type="protein sequence ID" value="KAK7257103.1"/>
    <property type="molecule type" value="Genomic_DNA"/>
</dbReference>
<name>A0AAN9ENI4_CROPI</name>
<evidence type="ECO:0000259" key="2">
    <source>
        <dbReference type="Pfam" id="PF20167"/>
    </source>
</evidence>
<gene>
    <name evidence="3" type="ORF">RIF29_30831</name>
</gene>
<dbReference type="Pfam" id="PF20167">
    <property type="entry name" value="Transposase_32"/>
    <property type="match status" value="1"/>
</dbReference>
<proteinExistence type="predicted"/>
<accession>A0AAN9ENI4</accession>
<dbReference type="InterPro" id="IPR046796">
    <property type="entry name" value="Transposase_32_dom"/>
</dbReference>
<comment type="caution">
    <text evidence="3">The sequence shown here is derived from an EMBL/GenBank/DDBJ whole genome shotgun (WGS) entry which is preliminary data.</text>
</comment>
<keyword evidence="4" id="KW-1185">Reference proteome</keyword>
<evidence type="ECO:0000256" key="1">
    <source>
        <dbReference type="SAM" id="MobiDB-lite"/>
    </source>
</evidence>
<reference evidence="3 4" key="1">
    <citation type="submission" date="2024-01" db="EMBL/GenBank/DDBJ databases">
        <title>The genomes of 5 underutilized Papilionoideae crops provide insights into root nodulation and disease resistanc.</title>
        <authorList>
            <person name="Yuan L."/>
        </authorList>
    </citation>
    <scope>NUCLEOTIDE SEQUENCE [LARGE SCALE GENOMIC DNA]</scope>
    <source>
        <strain evidence="3">ZHUSHIDOU_FW_LH</strain>
        <tissue evidence="3">Leaf</tissue>
    </source>
</reference>
<feature type="domain" description="Putative plant transposon protein" evidence="2">
    <location>
        <begin position="27"/>
        <end position="178"/>
    </location>
</feature>
<sequence>MPRSNRRASKKKSNVAENVKESGHGIMGEPMPFNGVLVTEFYANAWREDEPNPTFESYCRGKGYEGPYPEAKIEREPLKDGCRWVRNAETGEILHIVQDQLKPTPRLWSDFMMCNLLPRSNCKEIPKQHALLLYAICTGKSVDTGVVITNEIDRMAQSDEGELVYPSLITRSLVSQGVALDDDDDNDNDEPGPATIYPGLHNSKSRGARRRT</sequence>
<feature type="region of interest" description="Disordered" evidence="1">
    <location>
        <begin position="1"/>
        <end position="26"/>
    </location>
</feature>
<feature type="compositionally biased region" description="Basic residues" evidence="1">
    <location>
        <begin position="203"/>
        <end position="212"/>
    </location>
</feature>
<feature type="region of interest" description="Disordered" evidence="1">
    <location>
        <begin position="179"/>
        <end position="212"/>
    </location>
</feature>
<protein>
    <recommendedName>
        <fullName evidence="2">Putative plant transposon protein domain-containing protein</fullName>
    </recommendedName>
</protein>
<dbReference type="Proteomes" id="UP001372338">
    <property type="component" value="Unassembled WGS sequence"/>
</dbReference>